<dbReference type="AlphaFoldDB" id="A0AAD7JQT3"/>
<keyword evidence="1" id="KW-0812">Transmembrane</keyword>
<name>A0AAD7JQT3_9AGAR</name>
<reference evidence="2" key="1">
    <citation type="submission" date="2023-03" db="EMBL/GenBank/DDBJ databases">
        <title>Massive genome expansion in bonnet fungi (Mycena s.s.) driven by repeated elements and novel gene families across ecological guilds.</title>
        <authorList>
            <consortium name="Lawrence Berkeley National Laboratory"/>
            <person name="Harder C.B."/>
            <person name="Miyauchi S."/>
            <person name="Viragh M."/>
            <person name="Kuo A."/>
            <person name="Thoen E."/>
            <person name="Andreopoulos B."/>
            <person name="Lu D."/>
            <person name="Skrede I."/>
            <person name="Drula E."/>
            <person name="Henrissat B."/>
            <person name="Morin E."/>
            <person name="Kohler A."/>
            <person name="Barry K."/>
            <person name="LaButti K."/>
            <person name="Morin E."/>
            <person name="Salamov A."/>
            <person name="Lipzen A."/>
            <person name="Mereny Z."/>
            <person name="Hegedus B."/>
            <person name="Baldrian P."/>
            <person name="Stursova M."/>
            <person name="Weitz H."/>
            <person name="Taylor A."/>
            <person name="Grigoriev I.V."/>
            <person name="Nagy L.G."/>
            <person name="Martin F."/>
            <person name="Kauserud H."/>
        </authorList>
    </citation>
    <scope>NUCLEOTIDE SEQUENCE</scope>
    <source>
        <strain evidence="2">CBHHK188m</strain>
    </source>
</reference>
<feature type="transmembrane region" description="Helical" evidence="1">
    <location>
        <begin position="109"/>
        <end position="129"/>
    </location>
</feature>
<keyword evidence="1" id="KW-0472">Membrane</keyword>
<gene>
    <name evidence="2" type="ORF">DFH07DRAFT_807543</name>
</gene>
<evidence type="ECO:0000313" key="3">
    <source>
        <dbReference type="Proteomes" id="UP001215280"/>
    </source>
</evidence>
<protein>
    <submittedName>
        <fullName evidence="2">Uncharacterized protein</fullName>
    </submittedName>
</protein>
<dbReference type="EMBL" id="JARJLG010000027">
    <property type="protein sequence ID" value="KAJ7768660.1"/>
    <property type="molecule type" value="Genomic_DNA"/>
</dbReference>
<dbReference type="Proteomes" id="UP001215280">
    <property type="component" value="Unassembled WGS sequence"/>
</dbReference>
<evidence type="ECO:0000256" key="1">
    <source>
        <dbReference type="SAM" id="Phobius"/>
    </source>
</evidence>
<evidence type="ECO:0000313" key="2">
    <source>
        <dbReference type="EMBL" id="KAJ7768660.1"/>
    </source>
</evidence>
<sequence>MPWYVCHAPASWCRQLCRRLVRKGSQLKPRARLVRSLRPGSYQSRPLQASHSCPLRAHHMHRLAVLSKTLSCFMLVLFVSMWAHPLIFFVGTLPHPLIASVSTRGHLPIAFVGALPPLPITIVGGLSGLHATLIGPLPQLCSQGRPPSLRPSLWVCWHVTGLLWEGSVPRKIMRSGLWVNWNVYVLHQSTRPVGPCNLIVFVNGFINRCL</sequence>
<proteinExistence type="predicted"/>
<comment type="caution">
    <text evidence="2">The sequence shown here is derived from an EMBL/GenBank/DDBJ whole genome shotgun (WGS) entry which is preliminary data.</text>
</comment>
<keyword evidence="3" id="KW-1185">Reference proteome</keyword>
<organism evidence="2 3">
    <name type="scientific">Mycena maculata</name>
    <dbReference type="NCBI Taxonomy" id="230809"/>
    <lineage>
        <taxon>Eukaryota</taxon>
        <taxon>Fungi</taxon>
        <taxon>Dikarya</taxon>
        <taxon>Basidiomycota</taxon>
        <taxon>Agaricomycotina</taxon>
        <taxon>Agaricomycetes</taxon>
        <taxon>Agaricomycetidae</taxon>
        <taxon>Agaricales</taxon>
        <taxon>Marasmiineae</taxon>
        <taxon>Mycenaceae</taxon>
        <taxon>Mycena</taxon>
    </lineage>
</organism>
<feature type="transmembrane region" description="Helical" evidence="1">
    <location>
        <begin position="70"/>
        <end position="89"/>
    </location>
</feature>
<keyword evidence="1" id="KW-1133">Transmembrane helix</keyword>
<accession>A0AAD7JQT3</accession>